<name>A0AA97LTP7_9ACTN</name>
<organism evidence="3 4">
    <name type="scientific">Thermobifida halotolerans</name>
    <dbReference type="NCBI Taxonomy" id="483545"/>
    <lineage>
        <taxon>Bacteria</taxon>
        <taxon>Bacillati</taxon>
        <taxon>Actinomycetota</taxon>
        <taxon>Actinomycetes</taxon>
        <taxon>Streptosporangiales</taxon>
        <taxon>Nocardiopsidaceae</taxon>
        <taxon>Thermobifida</taxon>
    </lineage>
</organism>
<dbReference type="GO" id="GO:0005975">
    <property type="term" value="P:carbohydrate metabolic process"/>
    <property type="evidence" value="ECO:0007669"/>
    <property type="project" value="InterPro"/>
</dbReference>
<dbReference type="Gene3D" id="1.50.10.10">
    <property type="match status" value="1"/>
</dbReference>
<feature type="domain" description="Putative glycogen debranching enzyme N-terminal" evidence="1">
    <location>
        <begin position="33"/>
        <end position="211"/>
    </location>
</feature>
<accession>A0AA97LTP7</accession>
<dbReference type="RefSeq" id="WP_068688861.1">
    <property type="nucleotide sequence ID" value="NZ_CP063196.1"/>
</dbReference>
<dbReference type="SUPFAM" id="SSF48208">
    <property type="entry name" value="Six-hairpin glycosidases"/>
    <property type="match status" value="1"/>
</dbReference>
<protein>
    <submittedName>
        <fullName evidence="3">Amylo-alpha-1,6-glucosidase</fullName>
    </submittedName>
</protein>
<dbReference type="KEGG" id="thao:NI17_013390"/>
<evidence type="ECO:0000313" key="3">
    <source>
        <dbReference type="EMBL" id="UOE17874.1"/>
    </source>
</evidence>
<dbReference type="InterPro" id="IPR008928">
    <property type="entry name" value="6-hairpin_glycosidase_sf"/>
</dbReference>
<dbReference type="InterPro" id="IPR032856">
    <property type="entry name" value="GDE_N_bis"/>
</dbReference>
<dbReference type="InterPro" id="IPR012341">
    <property type="entry name" value="6hp_glycosidase-like_sf"/>
</dbReference>
<evidence type="ECO:0000259" key="1">
    <source>
        <dbReference type="Pfam" id="PF14742"/>
    </source>
</evidence>
<dbReference type="Proteomes" id="UP000265719">
    <property type="component" value="Chromosome"/>
</dbReference>
<dbReference type="EMBL" id="CP063196">
    <property type="protein sequence ID" value="UOE17874.1"/>
    <property type="molecule type" value="Genomic_DNA"/>
</dbReference>
<dbReference type="Pfam" id="PF14742">
    <property type="entry name" value="GDE_N_bis"/>
    <property type="match status" value="1"/>
</dbReference>
<gene>
    <name evidence="3" type="ORF">NI17_013390</name>
</gene>
<dbReference type="Pfam" id="PF22422">
    <property type="entry name" value="MGH1-like_GH"/>
    <property type="match status" value="1"/>
</dbReference>
<evidence type="ECO:0000259" key="2">
    <source>
        <dbReference type="Pfam" id="PF22422"/>
    </source>
</evidence>
<keyword evidence="4" id="KW-1185">Reference proteome</keyword>
<dbReference type="InterPro" id="IPR054491">
    <property type="entry name" value="MGH1-like_GH"/>
</dbReference>
<feature type="domain" description="Mannosylglycerate hydrolase MGH1-like glycoside hydrolase" evidence="2">
    <location>
        <begin position="285"/>
        <end position="594"/>
    </location>
</feature>
<proteinExistence type="predicted"/>
<dbReference type="AlphaFoldDB" id="A0AA97LTP7"/>
<reference evidence="3" key="1">
    <citation type="submission" date="2020-10" db="EMBL/GenBank/DDBJ databases">
        <title>De novo genome project of the cellulose decomposer Thermobifida halotolerans type strain.</title>
        <authorList>
            <person name="Nagy I."/>
            <person name="Horvath B."/>
            <person name="Kukolya J."/>
            <person name="Nagy I."/>
            <person name="Orsini M."/>
        </authorList>
    </citation>
    <scope>NUCLEOTIDE SEQUENCE</scope>
    <source>
        <strain evidence="3">DSM 44931</strain>
    </source>
</reference>
<sequence length="639" mass="68074">MTEAVSAARAVPSTDDGRPLQPLLHDSVIVFRAPTQAWSGRDGDMGDAAVHGLYHGDTRVLRAARVRVDGRTPEAISLSTAGASRATFVSLPRHLDGPGADPRVRFERERAVADGSLTESLTLRSRVGHTVRTVVTLELEPDFSTMHAVKAGIADAGAEWSAEPVAGGARVRSGETVATVASDGSIAVDGSVIRVRWEIEVPPHRSQTMTWSVAVEDPSLVVVAARGEPEWAGFEASSGDPRLDRWVSTALEDLAALRLARPDQPDDAFLAAGAPWFFTLFGRDSIWAARFLLPLGTRLAASTLRVLARLQGRVDDPVTAEQPGKIMHELRSTPFEVPGEGMTLPPVYYGTVDATALWVCLLADAWEAGMPEEEVRELLPTLRGCLDWLTGPADSDGDGFIDYIDRSGRGLANQGWKDSGDSIQWRSGTLAEGPIALCEVQGYAYEAAVAGARLLSHFGEPGAAGLGAWAAALKSRFASSYWVSTPEGRYPAVALDARKRPVDTLTSNIGHLIGTGVLSPSEEKDIAALLVDSTMSSGFGLRTMSTGAAGYWPLSYHGGSVWTHDTAITIRGMRRAGLHEEAGILTEGLLAAAESFDFRLPELHSGDPRSSFSAPSPYPAACRPQAWSAAAALAMLEQV</sequence>
<evidence type="ECO:0000313" key="4">
    <source>
        <dbReference type="Proteomes" id="UP000265719"/>
    </source>
</evidence>